<dbReference type="EMBL" id="BGPR01052150">
    <property type="protein sequence ID" value="GBO29029.1"/>
    <property type="molecule type" value="Genomic_DNA"/>
</dbReference>
<evidence type="ECO:0000313" key="4">
    <source>
        <dbReference type="EMBL" id="GBO29029.1"/>
    </source>
</evidence>
<organism evidence="4 5">
    <name type="scientific">Araneus ventricosus</name>
    <name type="common">Orbweaver spider</name>
    <name type="synonym">Epeira ventricosa</name>
    <dbReference type="NCBI Taxonomy" id="182803"/>
    <lineage>
        <taxon>Eukaryota</taxon>
        <taxon>Metazoa</taxon>
        <taxon>Ecdysozoa</taxon>
        <taxon>Arthropoda</taxon>
        <taxon>Chelicerata</taxon>
        <taxon>Arachnida</taxon>
        <taxon>Araneae</taxon>
        <taxon>Araneomorphae</taxon>
        <taxon>Entelegynae</taxon>
        <taxon>Araneoidea</taxon>
        <taxon>Araneidae</taxon>
        <taxon>Araneus</taxon>
    </lineage>
</organism>
<dbReference type="AlphaFoldDB" id="A0A4Y2VV68"/>
<dbReference type="Proteomes" id="UP000499080">
    <property type="component" value="Unassembled WGS sequence"/>
</dbReference>
<dbReference type="EMBL" id="BGPR01052147">
    <property type="protein sequence ID" value="GBO29024.1"/>
    <property type="molecule type" value="Genomic_DNA"/>
</dbReference>
<dbReference type="EMBL" id="BGPR01052143">
    <property type="protein sequence ID" value="GBO29018.1"/>
    <property type="molecule type" value="Genomic_DNA"/>
</dbReference>
<protein>
    <submittedName>
        <fullName evidence="4">Uncharacterized protein</fullName>
    </submittedName>
</protein>
<reference evidence="4 5" key="1">
    <citation type="journal article" date="2019" name="Sci. Rep.">
        <title>Orb-weaving spider Araneus ventricosus genome elucidates the spidroin gene catalogue.</title>
        <authorList>
            <person name="Kono N."/>
            <person name="Nakamura H."/>
            <person name="Ohtoshi R."/>
            <person name="Moran D.A.P."/>
            <person name="Shinohara A."/>
            <person name="Yoshida Y."/>
            <person name="Fujiwara M."/>
            <person name="Mori M."/>
            <person name="Tomita M."/>
            <person name="Arakawa K."/>
        </authorList>
    </citation>
    <scope>NUCLEOTIDE SEQUENCE [LARGE SCALE GENOMIC DNA]</scope>
</reference>
<evidence type="ECO:0000313" key="1">
    <source>
        <dbReference type="EMBL" id="GBO29018.1"/>
    </source>
</evidence>
<evidence type="ECO:0000313" key="2">
    <source>
        <dbReference type="EMBL" id="GBO29024.1"/>
    </source>
</evidence>
<comment type="caution">
    <text evidence="4">The sequence shown here is derived from an EMBL/GenBank/DDBJ whole genome shotgun (WGS) entry which is preliminary data.</text>
</comment>
<accession>A0A4Y2VV68</accession>
<evidence type="ECO:0000313" key="3">
    <source>
        <dbReference type="EMBL" id="GBO29026.1"/>
    </source>
</evidence>
<evidence type="ECO:0000313" key="5">
    <source>
        <dbReference type="Proteomes" id="UP000499080"/>
    </source>
</evidence>
<name>A0A4Y2VV68_ARAVE</name>
<keyword evidence="5" id="KW-1185">Reference proteome</keyword>
<proteinExistence type="predicted"/>
<sequence length="186" mass="21251">MAVKVMKLCITTKVSEASKYAVNKIYIVRGLLVDQRVLDRKDKCVPGYSFCLIHRIHEMRIVYGLPNLETIKNSTFNLFYTYSRHFSSYESKAKAISINSFHELIHYPGFMRNRGKMILCRQIKDLPSSFLFPATLLSVVGTSFLIQCIVCLCYPIGTRSKDISCSPLLTKPFLSPHKLPMDDSDI</sequence>
<dbReference type="EMBL" id="BGPR01052148">
    <property type="protein sequence ID" value="GBO29026.1"/>
    <property type="molecule type" value="Genomic_DNA"/>
</dbReference>
<gene>
    <name evidence="1" type="ORF">AVEN_100130_1</name>
    <name evidence="4" type="ORF">AVEN_148386_1</name>
    <name evidence="3" type="ORF">AVEN_23524_1</name>
    <name evidence="2" type="ORF">AVEN_249065_1</name>
</gene>